<name>A0A1M7P969_9BURK</name>
<dbReference type="Proteomes" id="UP000184339">
    <property type="component" value="Unassembled WGS sequence"/>
</dbReference>
<evidence type="ECO:0000313" key="1">
    <source>
        <dbReference type="EMBL" id="SHN12981.1"/>
    </source>
</evidence>
<gene>
    <name evidence="1" type="ORF">SAMN05192549_104506</name>
</gene>
<dbReference type="AlphaFoldDB" id="A0A1M7P969"/>
<dbReference type="STRING" id="551987.SAMN05192549_104506"/>
<protein>
    <submittedName>
        <fullName evidence="1">Filamentous hemagglutinin</fullName>
    </submittedName>
</protein>
<organism evidence="1 2">
    <name type="scientific">Duganella sacchari</name>
    <dbReference type="NCBI Taxonomy" id="551987"/>
    <lineage>
        <taxon>Bacteria</taxon>
        <taxon>Pseudomonadati</taxon>
        <taxon>Pseudomonadota</taxon>
        <taxon>Betaproteobacteria</taxon>
        <taxon>Burkholderiales</taxon>
        <taxon>Oxalobacteraceae</taxon>
        <taxon>Telluria group</taxon>
        <taxon>Duganella</taxon>
    </lineage>
</organism>
<accession>A0A1M7P969</accession>
<dbReference type="EMBL" id="FRCX01000004">
    <property type="protein sequence ID" value="SHN12981.1"/>
    <property type="molecule type" value="Genomic_DNA"/>
</dbReference>
<proteinExistence type="predicted"/>
<keyword evidence="2" id="KW-1185">Reference proteome</keyword>
<sequence>MKQFREIIRAPGEFQEKVYDGLKFLEKRLEDGRGVRLNMDSTFKGFID</sequence>
<evidence type="ECO:0000313" key="2">
    <source>
        <dbReference type="Proteomes" id="UP000184339"/>
    </source>
</evidence>
<reference evidence="2" key="1">
    <citation type="submission" date="2016-11" db="EMBL/GenBank/DDBJ databases">
        <authorList>
            <person name="Varghese N."/>
            <person name="Submissions S."/>
        </authorList>
    </citation>
    <scope>NUCLEOTIDE SEQUENCE [LARGE SCALE GENOMIC DNA]</scope>
    <source>
        <strain evidence="2">Sac-22</strain>
    </source>
</reference>